<dbReference type="NCBIfam" id="TIGR02734">
    <property type="entry name" value="crtI_fam"/>
    <property type="match status" value="1"/>
</dbReference>
<dbReference type="Gene3D" id="3.90.660.50">
    <property type="match status" value="1"/>
</dbReference>
<evidence type="ECO:0000256" key="5">
    <source>
        <dbReference type="RuleBase" id="RU362075"/>
    </source>
</evidence>
<dbReference type="Proteomes" id="UP000219058">
    <property type="component" value="Unassembled WGS sequence"/>
</dbReference>
<gene>
    <name evidence="8" type="ORF">CLI71_06220</name>
</gene>
<keyword evidence="6" id="KW-0472">Membrane</keyword>
<dbReference type="GO" id="GO:0016491">
    <property type="term" value="F:oxidoreductase activity"/>
    <property type="evidence" value="ECO:0007669"/>
    <property type="project" value="UniProtKB-KW"/>
</dbReference>
<comment type="similarity">
    <text evidence="2 5">Belongs to the carotenoid/retinoid oxidoreductase family.</text>
</comment>
<accession>A0A2A6EFI1</accession>
<keyword evidence="6" id="KW-0812">Transmembrane</keyword>
<dbReference type="EMBL" id="NSLY01000013">
    <property type="protein sequence ID" value="PDP60326.1"/>
    <property type="molecule type" value="Genomic_DNA"/>
</dbReference>
<dbReference type="InterPro" id="IPR002937">
    <property type="entry name" value="Amino_oxidase"/>
</dbReference>
<keyword evidence="4 5" id="KW-0560">Oxidoreductase</keyword>
<comment type="caution">
    <text evidence="8">The sequence shown here is derived from an EMBL/GenBank/DDBJ whole genome shotgun (WGS) entry which is preliminary data.</text>
</comment>
<evidence type="ECO:0000313" key="8">
    <source>
        <dbReference type="EMBL" id="PDP60326.1"/>
    </source>
</evidence>
<reference evidence="8 9" key="1">
    <citation type="submission" date="2017-09" db="EMBL/GenBank/DDBJ databases">
        <title>Phase variable restriction modification systems are present in the genome sequences of periodontal pathogens Prevotella intermedia, Tannerella forsythia and Porphyromonas gingivalis.</title>
        <authorList>
            <person name="Haigh R.D."/>
            <person name="Crawford L."/>
            <person name="Ralph J."/>
            <person name="Wanford J."/>
            <person name="Vartoukian S.R."/>
            <person name="Hijazib K."/>
            <person name="Wade W."/>
            <person name="Oggioni M.R."/>
        </authorList>
    </citation>
    <scope>NUCLEOTIDE SEQUENCE [LARGE SCALE GENOMIC DNA]</scope>
    <source>
        <strain evidence="8 9">WW2834</strain>
    </source>
</reference>
<keyword evidence="3 5" id="KW-0125">Carotenoid biosynthesis</keyword>
<evidence type="ECO:0000256" key="2">
    <source>
        <dbReference type="ARBA" id="ARBA00006046"/>
    </source>
</evidence>
<evidence type="ECO:0000313" key="9">
    <source>
        <dbReference type="Proteomes" id="UP000219058"/>
    </source>
</evidence>
<dbReference type="Gene3D" id="3.50.50.60">
    <property type="entry name" value="FAD/NAD(P)-binding domain"/>
    <property type="match status" value="2"/>
</dbReference>
<dbReference type="AlphaFoldDB" id="A0A2A6EFI1"/>
<dbReference type="GO" id="GO:0016117">
    <property type="term" value="P:carotenoid biosynthetic process"/>
    <property type="evidence" value="ECO:0007669"/>
    <property type="project" value="UniProtKB-KW"/>
</dbReference>
<proteinExistence type="inferred from homology"/>
<name>A0A2A6EFI1_PREIN</name>
<dbReference type="InterPro" id="IPR014105">
    <property type="entry name" value="Carotenoid/retinoid_OxRdtase"/>
</dbReference>
<dbReference type="InterPro" id="IPR036188">
    <property type="entry name" value="FAD/NAD-bd_sf"/>
</dbReference>
<feature type="domain" description="Amine oxidase" evidence="7">
    <location>
        <begin position="28"/>
        <end position="503"/>
    </location>
</feature>
<keyword evidence="6" id="KW-1133">Transmembrane helix</keyword>
<dbReference type="SUPFAM" id="SSF51905">
    <property type="entry name" value="FAD/NAD(P)-binding domain"/>
    <property type="match status" value="1"/>
</dbReference>
<dbReference type="PANTHER" id="PTHR43734">
    <property type="entry name" value="PHYTOENE DESATURASE"/>
    <property type="match status" value="1"/>
</dbReference>
<evidence type="ECO:0000256" key="6">
    <source>
        <dbReference type="SAM" id="Phobius"/>
    </source>
</evidence>
<evidence type="ECO:0000259" key="7">
    <source>
        <dbReference type="Pfam" id="PF01593"/>
    </source>
</evidence>
<dbReference type="Pfam" id="PF01593">
    <property type="entry name" value="Amino_oxidase"/>
    <property type="match status" value="1"/>
</dbReference>
<evidence type="ECO:0000256" key="3">
    <source>
        <dbReference type="ARBA" id="ARBA00022746"/>
    </source>
</evidence>
<feature type="transmembrane region" description="Helical" evidence="6">
    <location>
        <begin position="21"/>
        <end position="38"/>
    </location>
</feature>
<evidence type="ECO:0000256" key="1">
    <source>
        <dbReference type="ARBA" id="ARBA00004829"/>
    </source>
</evidence>
<protein>
    <submittedName>
        <fullName evidence="8">Phytoene desaturase</fullName>
    </submittedName>
</protein>
<comment type="pathway">
    <text evidence="1 5">Carotenoid biosynthesis.</text>
</comment>
<dbReference type="PANTHER" id="PTHR43734:SF1">
    <property type="entry name" value="PHYTOENE DESATURASE"/>
    <property type="match status" value="1"/>
</dbReference>
<sequence>MGKRRTIYEPQEKEATMKKKVTIIGTGLGGLASGLLLIKKGYEVEFIEKNDRPGGRLNQIKKDGFTFDTGPSFFSMSYVFEEFMQRCGIELPFEFVPLDPLYSVNFKGSTKTYHLYKNLGRLAEQFQDLEPDFEHKMRVYLAKSKRLFEDTFDIVIRNNFDNIFDYLSALIRVNPRHLPVLFKSFWEHVHGYFSSSEVRQIISLVAFFLGRTPFDTMAVYSLLSYTEFQHDGYYNVAGGMYTIVESIVEELVRCGAKFHYNAEIVDVVREGQKVSAVIDQQGRKYAGETFLSNADAALFRGRVLRRKKYDEEHLDRMEWTMGYLTCYIGVGEKLPQLNLHNYYLGTNYEEYALNVLKSPDTLQKPYYYVNALSKCNPNCAPEGCESLFFVCPVPNRQYKTDWSDRDEIVDSILADFSERIGVDIRSKILSRTIYTPQEWEAQFNLYKGSGLGLSHKMMQIGGFRPANFDEEFENLFYVGASTIPGAGLPMAIISAELAVERILKSFKA</sequence>
<organism evidence="8 9">
    <name type="scientific">Prevotella intermedia</name>
    <dbReference type="NCBI Taxonomy" id="28131"/>
    <lineage>
        <taxon>Bacteria</taxon>
        <taxon>Pseudomonadati</taxon>
        <taxon>Bacteroidota</taxon>
        <taxon>Bacteroidia</taxon>
        <taxon>Bacteroidales</taxon>
        <taxon>Prevotellaceae</taxon>
        <taxon>Prevotella</taxon>
    </lineage>
</organism>
<evidence type="ECO:0000256" key="4">
    <source>
        <dbReference type="ARBA" id="ARBA00023002"/>
    </source>
</evidence>